<dbReference type="Pfam" id="PF00651">
    <property type="entry name" value="BTB"/>
    <property type="match status" value="1"/>
</dbReference>
<dbReference type="InterPro" id="IPR011333">
    <property type="entry name" value="SKP1/BTB/POZ_sf"/>
</dbReference>
<dbReference type="Gene3D" id="3.30.710.10">
    <property type="entry name" value="Potassium Channel Kv1.1, Chain A"/>
    <property type="match status" value="1"/>
</dbReference>
<dbReference type="EMBL" id="JASMQC010000002">
    <property type="protein sequence ID" value="KAK1947205.1"/>
    <property type="molecule type" value="Genomic_DNA"/>
</dbReference>
<organism evidence="3 4">
    <name type="scientific">Phytophthora citrophthora</name>
    <dbReference type="NCBI Taxonomy" id="4793"/>
    <lineage>
        <taxon>Eukaryota</taxon>
        <taxon>Sar</taxon>
        <taxon>Stramenopiles</taxon>
        <taxon>Oomycota</taxon>
        <taxon>Peronosporomycetes</taxon>
        <taxon>Peronosporales</taxon>
        <taxon>Peronosporaceae</taxon>
        <taxon>Phytophthora</taxon>
    </lineage>
</organism>
<evidence type="ECO:0000256" key="1">
    <source>
        <dbReference type="SAM" id="MobiDB-lite"/>
    </source>
</evidence>
<reference evidence="3" key="1">
    <citation type="submission" date="2023-08" db="EMBL/GenBank/DDBJ databases">
        <title>Reference Genome Resource for the Citrus Pathogen Phytophthora citrophthora.</title>
        <authorList>
            <person name="Moller H."/>
            <person name="Coetzee B."/>
            <person name="Rose L.J."/>
            <person name="Van Niekerk J.M."/>
        </authorList>
    </citation>
    <scope>NUCLEOTIDE SEQUENCE</scope>
    <source>
        <strain evidence="3">STE-U-9442</strain>
    </source>
</reference>
<dbReference type="SMART" id="SM00225">
    <property type="entry name" value="BTB"/>
    <property type="match status" value="1"/>
</dbReference>
<feature type="region of interest" description="Disordered" evidence="1">
    <location>
        <begin position="179"/>
        <end position="204"/>
    </location>
</feature>
<dbReference type="SUPFAM" id="SSF54695">
    <property type="entry name" value="POZ domain"/>
    <property type="match status" value="1"/>
</dbReference>
<accession>A0AAD9GZH0</accession>
<gene>
    <name evidence="3" type="ORF">P3T76_001215</name>
</gene>
<comment type="caution">
    <text evidence="3">The sequence shown here is derived from an EMBL/GenBank/DDBJ whole genome shotgun (WGS) entry which is preliminary data.</text>
</comment>
<dbReference type="CDD" id="cd14733">
    <property type="entry name" value="BACK"/>
    <property type="match status" value="1"/>
</dbReference>
<feature type="compositionally biased region" description="Polar residues" evidence="1">
    <location>
        <begin position="184"/>
        <end position="196"/>
    </location>
</feature>
<dbReference type="InterPro" id="IPR000210">
    <property type="entry name" value="BTB/POZ_dom"/>
</dbReference>
<name>A0AAD9GZH0_9STRA</name>
<dbReference type="Gene3D" id="1.25.40.420">
    <property type="match status" value="1"/>
</dbReference>
<dbReference type="AlphaFoldDB" id="A0AAD9GZH0"/>
<proteinExistence type="predicted"/>
<feature type="region of interest" description="Disordered" evidence="1">
    <location>
        <begin position="132"/>
        <end position="163"/>
    </location>
</feature>
<evidence type="ECO:0000313" key="4">
    <source>
        <dbReference type="Proteomes" id="UP001259832"/>
    </source>
</evidence>
<evidence type="ECO:0000313" key="3">
    <source>
        <dbReference type="EMBL" id="KAK1947205.1"/>
    </source>
</evidence>
<dbReference type="PROSITE" id="PS50097">
    <property type="entry name" value="BTB"/>
    <property type="match status" value="1"/>
</dbReference>
<keyword evidence="4" id="KW-1185">Reference proteome</keyword>
<sequence length="409" mass="45549">MLTHDELLLSVAGRYSIWVDRLQALTDELDKRRDFLPMPDPAFTIPELQSRLTELCAIAPCEPVKSLSSGFYPKRTEILIEILRNTIGESIEVKTVLFNHAIKEKGWNFVATPAQVEWKLRRVGGSLLLQASDQQASHNQKIPGDAATTPRKRQKAAEKPVQESDLSFVDNCYDIDSDFEVDSGDTTPEGNSPSDSRVSEGEATVAQRKILDNEPDNVEQDIELVDPVPDEAMALDGEAAMAAHLRSLINNKLMSDVTFVVEVTEVFAHKCIIIRSAYFRSLLSGKVKVSNVSREVFLILLEYVYTGCVNVSGNGVAELFVVAHCCGIECLKRQCSEKLQDSMCVDNAGEILSIAIKHNDPVLREKCFSYMLRNLEMVSKSRSFHELANNYPEVVVQIVQKLSSLVNIS</sequence>
<protein>
    <recommendedName>
        <fullName evidence="2">BTB domain-containing protein</fullName>
    </recommendedName>
</protein>
<evidence type="ECO:0000259" key="2">
    <source>
        <dbReference type="PROSITE" id="PS50097"/>
    </source>
</evidence>
<dbReference type="PANTHER" id="PTHR24413">
    <property type="entry name" value="SPECKLE-TYPE POZ PROTEIN"/>
    <property type="match status" value="1"/>
</dbReference>
<dbReference type="Proteomes" id="UP001259832">
    <property type="component" value="Unassembled WGS sequence"/>
</dbReference>
<feature type="domain" description="BTB" evidence="2">
    <location>
        <begin position="255"/>
        <end position="313"/>
    </location>
</feature>